<name>A0A0R1K1R6_9LACO</name>
<dbReference type="EMBL" id="AZDJ01000002">
    <property type="protein sequence ID" value="KRK74090.1"/>
    <property type="molecule type" value="Genomic_DNA"/>
</dbReference>
<sequence>MIPDELAKARELYAVQLIVHQVAYSAHHIGTCTEAEVAATWRREHQQPTSKPMAVLLAELVRRKYLMAVGGRATVYAPVTSEFYETTGVGEELPSLRIERNPAQVKALVVTWLAAEIESQGSQDQGFTKFGVGVGWPQISRMLERAGIAGLHPTQRPLLKRTFDELERRGIWHRENSDHYDMRTYWKVNPALLKLPTTQRVTKMLQALATH</sequence>
<evidence type="ECO:0000313" key="2">
    <source>
        <dbReference type="Proteomes" id="UP000051804"/>
    </source>
</evidence>
<reference evidence="1 2" key="1">
    <citation type="journal article" date="2015" name="Genome Announc.">
        <title>Expanding the biotechnology potential of lactobacilli through comparative genomics of 213 strains and associated genera.</title>
        <authorList>
            <person name="Sun Z."/>
            <person name="Harris H.M."/>
            <person name="McCann A."/>
            <person name="Guo C."/>
            <person name="Argimon S."/>
            <person name="Zhang W."/>
            <person name="Yang X."/>
            <person name="Jeffery I.B."/>
            <person name="Cooney J.C."/>
            <person name="Kagawa T.F."/>
            <person name="Liu W."/>
            <person name="Song Y."/>
            <person name="Salvetti E."/>
            <person name="Wrobel A."/>
            <person name="Rasinkangas P."/>
            <person name="Parkhill J."/>
            <person name="Rea M.C."/>
            <person name="O'Sullivan O."/>
            <person name="Ritari J."/>
            <person name="Douillard F.P."/>
            <person name="Paul Ross R."/>
            <person name="Yang R."/>
            <person name="Briner A.E."/>
            <person name="Felis G.E."/>
            <person name="de Vos W.M."/>
            <person name="Barrangou R."/>
            <person name="Klaenhammer T.R."/>
            <person name="Caufield P.W."/>
            <person name="Cui Y."/>
            <person name="Zhang H."/>
            <person name="O'Toole P.W."/>
        </authorList>
    </citation>
    <scope>NUCLEOTIDE SEQUENCE [LARGE SCALE GENOMIC DNA]</scope>
    <source>
        <strain evidence="1 2">JCM 17158</strain>
    </source>
</reference>
<organism evidence="1 2">
    <name type="scientific">Lacticaseibacillus nasuensis JCM 17158</name>
    <dbReference type="NCBI Taxonomy" id="1291734"/>
    <lineage>
        <taxon>Bacteria</taxon>
        <taxon>Bacillati</taxon>
        <taxon>Bacillota</taxon>
        <taxon>Bacilli</taxon>
        <taxon>Lactobacillales</taxon>
        <taxon>Lactobacillaceae</taxon>
        <taxon>Lacticaseibacillus</taxon>
    </lineage>
</organism>
<protein>
    <submittedName>
        <fullName evidence="1">Uncharacterized protein</fullName>
    </submittedName>
</protein>
<gene>
    <name evidence="1" type="ORF">FD02_GL001414</name>
</gene>
<dbReference type="PATRIC" id="fig|1291734.4.peg.1455"/>
<accession>A0A0R1K1R6</accession>
<evidence type="ECO:0000313" key="1">
    <source>
        <dbReference type="EMBL" id="KRK74090.1"/>
    </source>
</evidence>
<keyword evidence="2" id="KW-1185">Reference proteome</keyword>
<dbReference type="RefSeq" id="WP_054723201.1">
    <property type="nucleotide sequence ID" value="NZ_AZDJ01000002.1"/>
</dbReference>
<dbReference type="Proteomes" id="UP000051804">
    <property type="component" value="Unassembled WGS sequence"/>
</dbReference>
<comment type="caution">
    <text evidence="1">The sequence shown here is derived from an EMBL/GenBank/DDBJ whole genome shotgun (WGS) entry which is preliminary data.</text>
</comment>
<dbReference type="AlphaFoldDB" id="A0A0R1K1R6"/>
<proteinExistence type="predicted"/>